<keyword evidence="2" id="KW-1185">Reference proteome</keyword>
<evidence type="ECO:0000313" key="2">
    <source>
        <dbReference type="Proteomes" id="UP001185092"/>
    </source>
</evidence>
<dbReference type="Proteomes" id="UP001185092">
    <property type="component" value="Unassembled WGS sequence"/>
</dbReference>
<organism evidence="1 2">
    <name type="scientific">Aureibacter tunicatorum</name>
    <dbReference type="NCBI Taxonomy" id="866807"/>
    <lineage>
        <taxon>Bacteria</taxon>
        <taxon>Pseudomonadati</taxon>
        <taxon>Bacteroidota</taxon>
        <taxon>Cytophagia</taxon>
        <taxon>Cytophagales</taxon>
        <taxon>Persicobacteraceae</taxon>
        <taxon>Aureibacter</taxon>
    </lineage>
</organism>
<reference evidence="1" key="1">
    <citation type="submission" date="2023-07" db="EMBL/GenBank/DDBJ databases">
        <title>Genomic Encyclopedia of Type Strains, Phase IV (KMG-IV): sequencing the most valuable type-strain genomes for metagenomic binning, comparative biology and taxonomic classification.</title>
        <authorList>
            <person name="Goeker M."/>
        </authorList>
    </citation>
    <scope>NUCLEOTIDE SEQUENCE</scope>
    <source>
        <strain evidence="1">DSM 26174</strain>
    </source>
</reference>
<dbReference type="EMBL" id="JAVDQD010000005">
    <property type="protein sequence ID" value="MDR6240667.1"/>
    <property type="molecule type" value="Genomic_DNA"/>
</dbReference>
<name>A0AAE3XQE2_9BACT</name>
<proteinExistence type="predicted"/>
<gene>
    <name evidence="1" type="ORF">HNQ88_003743</name>
</gene>
<evidence type="ECO:0000313" key="1">
    <source>
        <dbReference type="EMBL" id="MDR6240667.1"/>
    </source>
</evidence>
<dbReference type="AlphaFoldDB" id="A0AAE3XQE2"/>
<comment type="caution">
    <text evidence="1">The sequence shown here is derived from an EMBL/GenBank/DDBJ whole genome shotgun (WGS) entry which is preliminary data.</text>
</comment>
<accession>A0AAE3XQE2</accession>
<protein>
    <submittedName>
        <fullName evidence="1">Uncharacterized protein</fullName>
    </submittedName>
</protein>
<sequence>MKIPLKANSKKDPLVNENKEGVAKTPPIIDGIVQRKVGFELETNWFISKNLGVDDEGKPKLDGLKKRDRIGPDIYENFYIEADQAGVNFLEHRSASSIEFVVSPPFEESPDELPRLARVMDQVFAVTEKFRQKMLLHRKPSDLFPELLVPNSFPLSEVTGRACDAEYLIEPDQSKVTGGIQVTTALDMGKFGLMESLCSKEDDLPIFFKQFAHYMSERINLVHDREHLSPELQGLMGVLAAYIEIGSYPPDILNPQRFPDTKDAGLNLFSYALPYPKKLGDNIMLRTDAATALETIPKEELSRLRANPHFWKRMMMMSSGLMPDFMDRPLFETGMMESFVNEKGKADEKWVPISPLKRSEWLERMLFGQDLLADIEEAPCINKWKGLLEPIGPVSEQKLAPVFEIRHFQGRSIDAKDWKKTVLSIFRFILKYHGHDIA</sequence>